<dbReference type="InterPro" id="IPR005828">
    <property type="entry name" value="MFS_sugar_transport-like"/>
</dbReference>
<dbReference type="Proteomes" id="UP000029055">
    <property type="component" value="Unassembled WGS sequence"/>
</dbReference>
<dbReference type="SUPFAM" id="SSF103473">
    <property type="entry name" value="MFS general substrate transporter"/>
    <property type="match status" value="1"/>
</dbReference>
<feature type="transmembrane region" description="Helical" evidence="5">
    <location>
        <begin position="452"/>
        <end position="475"/>
    </location>
</feature>
<evidence type="ECO:0000256" key="5">
    <source>
        <dbReference type="SAM" id="Phobius"/>
    </source>
</evidence>
<keyword evidence="4 5" id="KW-0472">Membrane</keyword>
<comment type="subcellular location">
    <subcellularLocation>
        <location evidence="1">Cell membrane</location>
        <topology evidence="1">Multi-pass membrane protein</topology>
    </subcellularLocation>
</comment>
<feature type="transmembrane region" description="Helical" evidence="5">
    <location>
        <begin position="253"/>
        <end position="269"/>
    </location>
</feature>
<feature type="transmembrane region" description="Helical" evidence="5">
    <location>
        <begin position="324"/>
        <end position="345"/>
    </location>
</feature>
<evidence type="ECO:0000256" key="3">
    <source>
        <dbReference type="ARBA" id="ARBA00022989"/>
    </source>
</evidence>
<dbReference type="InterPro" id="IPR036259">
    <property type="entry name" value="MFS_trans_sf"/>
</dbReference>
<name>A0A087DTT1_9BIFI</name>
<dbReference type="PROSITE" id="PS50850">
    <property type="entry name" value="MFS"/>
    <property type="match status" value="1"/>
</dbReference>
<feature type="transmembrane region" description="Helical" evidence="5">
    <location>
        <begin position="224"/>
        <end position="247"/>
    </location>
</feature>
<organism evidence="7 8">
    <name type="scientific">Bifidobacterium subtile</name>
    <dbReference type="NCBI Taxonomy" id="77635"/>
    <lineage>
        <taxon>Bacteria</taxon>
        <taxon>Bacillati</taxon>
        <taxon>Actinomycetota</taxon>
        <taxon>Actinomycetes</taxon>
        <taxon>Bifidobacteriales</taxon>
        <taxon>Bifidobacteriaceae</taxon>
        <taxon>Bifidobacterium</taxon>
    </lineage>
</organism>
<keyword evidence="8" id="KW-1185">Reference proteome</keyword>
<feature type="transmembrane region" description="Helical" evidence="5">
    <location>
        <begin position="417"/>
        <end position="440"/>
    </location>
</feature>
<keyword evidence="3 5" id="KW-1133">Transmembrane helix</keyword>
<evidence type="ECO:0000256" key="2">
    <source>
        <dbReference type="ARBA" id="ARBA00022692"/>
    </source>
</evidence>
<proteinExistence type="predicted"/>
<accession>A0A087DTT1</accession>
<evidence type="ECO:0000313" key="8">
    <source>
        <dbReference type="Proteomes" id="UP000029055"/>
    </source>
</evidence>
<dbReference type="EMBL" id="JGZR01000016">
    <property type="protein sequence ID" value="KFI98931.1"/>
    <property type="molecule type" value="Genomic_DNA"/>
</dbReference>
<dbReference type="PROSITE" id="PS00216">
    <property type="entry name" value="SUGAR_TRANSPORT_1"/>
    <property type="match status" value="1"/>
</dbReference>
<evidence type="ECO:0000259" key="6">
    <source>
        <dbReference type="PROSITE" id="PS50850"/>
    </source>
</evidence>
<dbReference type="GO" id="GO:0005886">
    <property type="term" value="C:plasma membrane"/>
    <property type="evidence" value="ECO:0007669"/>
    <property type="project" value="UniProtKB-SubCell"/>
</dbReference>
<evidence type="ECO:0000313" key="7">
    <source>
        <dbReference type="EMBL" id="KFI98931.1"/>
    </source>
</evidence>
<keyword evidence="2 5" id="KW-0812">Transmembrane</keyword>
<feature type="transmembrane region" description="Helical" evidence="5">
    <location>
        <begin position="365"/>
        <end position="385"/>
    </location>
</feature>
<dbReference type="PANTHER" id="PTHR23508">
    <property type="entry name" value="CARBOXYLIC ACID TRANSPORTER PROTEIN HOMOLOG"/>
    <property type="match status" value="1"/>
</dbReference>
<feature type="transmembrane region" description="Helical" evidence="5">
    <location>
        <begin position="169"/>
        <end position="189"/>
    </location>
</feature>
<comment type="caution">
    <text evidence="7">The sequence shown here is derived from an EMBL/GenBank/DDBJ whole genome shotgun (WGS) entry which is preliminary data.</text>
</comment>
<reference evidence="7 8" key="1">
    <citation type="submission" date="2014-03" db="EMBL/GenBank/DDBJ databases">
        <title>Genomics of Bifidobacteria.</title>
        <authorList>
            <person name="Ventura M."/>
            <person name="Milani C."/>
            <person name="Lugli G.A."/>
        </authorList>
    </citation>
    <scope>NUCLEOTIDE SEQUENCE [LARGE SCALE GENOMIC DNA]</scope>
    <source>
        <strain evidence="7 8">LMG 11597</strain>
    </source>
</reference>
<feature type="transmembrane region" description="Helical" evidence="5">
    <location>
        <begin position="100"/>
        <end position="119"/>
    </location>
</feature>
<dbReference type="PANTHER" id="PTHR23508:SF10">
    <property type="entry name" value="CARBOXYLIC ACID TRANSPORTER PROTEIN HOMOLOG"/>
    <property type="match status" value="1"/>
</dbReference>
<dbReference type="STRING" id="77635.BISU_2132"/>
<gene>
    <name evidence="7" type="ORF">BISU_2132</name>
</gene>
<sequence>MMRRASASHTMGWRMAVGHVESSPIVLLARREFSRRKPAESWPDMGLCREEVFTMTAAAQQISGDSTTASERRVAGDSAEVQDIISRVDCAHETAMFHRIAALIAAGILMDSIDVYLGSAVASSALSTHWSTVAQNSTFMSAGFLGLLIGSLLAGFVGDFKGRRTAYQINLLLFGGFTLLGAFAPNMTVLSLCRLGAGLGLGAEIVTGFAMVNEFAPMNRRGHWCAMVSLVANCGVPIAMLLCAWVIPRWSWRPLFVGVGLAAAVIWWLRRDIPESPRWLAVHGRYNEADAIVKQLESNGSEPVSAQSSAAAADSSRNAGGRSLGISLLVAIVAVSATNVCSYAFTSWVPTILLKRGINLSSSLFTSTLMMLGAPVGCLVGSLLIDRIGRKRTIVPAFFFTGVFGMLYAYQTSAVSAIIVGFLLMVCLYTLMASVVAVYAPELFGTKVRFRCVGFANAVAKLLNVLMPMAVAWMLTALGTTSIFVSISAIAIVSMLVVGVFGAETSRRSIG</sequence>
<feature type="transmembrane region" description="Helical" evidence="5">
    <location>
        <begin position="481"/>
        <end position="503"/>
    </location>
</feature>
<dbReference type="CDD" id="cd17316">
    <property type="entry name" value="MFS_SV2_like"/>
    <property type="match status" value="1"/>
</dbReference>
<dbReference type="InterPro" id="IPR005829">
    <property type="entry name" value="Sugar_transporter_CS"/>
</dbReference>
<dbReference type="Gene3D" id="1.20.1250.20">
    <property type="entry name" value="MFS general substrate transporter like domains"/>
    <property type="match status" value="1"/>
</dbReference>
<evidence type="ECO:0000256" key="1">
    <source>
        <dbReference type="ARBA" id="ARBA00004651"/>
    </source>
</evidence>
<dbReference type="AlphaFoldDB" id="A0A087DTT1"/>
<dbReference type="GO" id="GO:0046943">
    <property type="term" value="F:carboxylic acid transmembrane transporter activity"/>
    <property type="evidence" value="ECO:0007669"/>
    <property type="project" value="TreeGrafter"/>
</dbReference>
<dbReference type="InterPro" id="IPR020846">
    <property type="entry name" value="MFS_dom"/>
</dbReference>
<feature type="transmembrane region" description="Helical" evidence="5">
    <location>
        <begin position="195"/>
        <end position="212"/>
    </location>
</feature>
<feature type="transmembrane region" description="Helical" evidence="5">
    <location>
        <begin position="139"/>
        <end position="157"/>
    </location>
</feature>
<protein>
    <submittedName>
        <fullName evidence="7">Metabolite transport protein</fullName>
    </submittedName>
</protein>
<evidence type="ECO:0000256" key="4">
    <source>
        <dbReference type="ARBA" id="ARBA00023136"/>
    </source>
</evidence>
<feature type="domain" description="Major facilitator superfamily (MFS) profile" evidence="6">
    <location>
        <begin position="100"/>
        <end position="506"/>
    </location>
</feature>
<dbReference type="Pfam" id="PF00083">
    <property type="entry name" value="Sugar_tr"/>
    <property type="match status" value="1"/>
</dbReference>
<dbReference type="eggNOG" id="COG2271">
    <property type="taxonomic scope" value="Bacteria"/>
</dbReference>
<feature type="transmembrane region" description="Helical" evidence="5">
    <location>
        <begin position="394"/>
        <end position="411"/>
    </location>
</feature>